<dbReference type="Gene3D" id="2.60.40.10">
    <property type="entry name" value="Immunoglobulins"/>
    <property type="match status" value="1"/>
</dbReference>
<feature type="region of interest" description="Disordered" evidence="1">
    <location>
        <begin position="306"/>
        <end position="405"/>
    </location>
</feature>
<dbReference type="Gene3D" id="2.60.40.4070">
    <property type="match status" value="1"/>
</dbReference>
<proteinExistence type="predicted"/>
<gene>
    <name evidence="2" type="ORF">ASZ90_003111</name>
</gene>
<evidence type="ECO:0000313" key="2">
    <source>
        <dbReference type="EMBL" id="KUG27038.1"/>
    </source>
</evidence>
<dbReference type="EMBL" id="LNQE01000371">
    <property type="protein sequence ID" value="KUG27038.1"/>
    <property type="molecule type" value="Genomic_DNA"/>
</dbReference>
<evidence type="ECO:0000256" key="1">
    <source>
        <dbReference type="SAM" id="MobiDB-lite"/>
    </source>
</evidence>
<comment type="caution">
    <text evidence="2">The sequence shown here is derived from an EMBL/GenBank/DDBJ whole genome shotgun (WGS) entry which is preliminary data.</text>
</comment>
<name>A0A0W8G271_9ZZZZ</name>
<dbReference type="InterPro" id="IPR013783">
    <property type="entry name" value="Ig-like_fold"/>
</dbReference>
<reference evidence="2" key="1">
    <citation type="journal article" date="2015" name="Proc. Natl. Acad. Sci. U.S.A.">
        <title>Networks of energetic and metabolic interactions define dynamics in microbial communities.</title>
        <authorList>
            <person name="Embree M."/>
            <person name="Liu J.K."/>
            <person name="Al-Bassam M.M."/>
            <person name="Zengler K."/>
        </authorList>
    </citation>
    <scope>NUCLEOTIDE SEQUENCE</scope>
</reference>
<protein>
    <submittedName>
        <fullName evidence="2">Uncharacterized protein</fullName>
    </submittedName>
</protein>
<organism evidence="2">
    <name type="scientific">hydrocarbon metagenome</name>
    <dbReference type="NCBI Taxonomy" id="938273"/>
    <lineage>
        <taxon>unclassified sequences</taxon>
        <taxon>metagenomes</taxon>
        <taxon>ecological metagenomes</taxon>
    </lineage>
</organism>
<dbReference type="AlphaFoldDB" id="A0A0W8G271"/>
<sequence length="1030" mass="115052">MFRKFFIIIILLLVTTISYSQVTPQTQLYRDEPYGDIQFRKEGIMDGNLVRTLFYNNGEVGQWPFQPSGEWPKGSGQTYLDGVAVLVATEIATDAGIVHPLQTSYREWMDRDPITGTIWGIEPVPGYVNPSAGKPAISNDPTSWPLTWPKSLPNIDPTWDGLWFGYFGKGIANSDFETFFVMDDSKDGEWSRPPYNFFPIAADQNRKGIGIRVEVRGFQWSHVLAEDIIFWHYDLVNISDNDYEKTYFGFYTDTGVGGPNDNADDCASYDRLLDLTYAYDYDGKGAPGGWKTGYYGYAYLESPGNPWDGIDNDQDGMIDERRDNGIDDDGDWVGYSDLNGNGKWDPEENEPLNNDVGQDGLGPHDPNYPGPDIGEGDGLPTDGEPNFDRTDKDESDQIGLTSLSIYRLGDGGTGGGWPKDDEQMWLRMQKENFDTSLQRANISMVFASGTFPLKQNLRERFSMALLFGSDFEDLVFNKETVQNIYNADYNFSKPPLKPTLTAVPGDKKVFLYWDSIAEESRDPFLGYENNDPRQGYKKDFEGYLIYRSEEPEFNDIKVITDSKGEPKYWKPIAQFDLKNHISGPDPVGINGASFWRGSNTGLQHSYVDEDVTNGVKYYYAVVSYDQGDPDFGTTGLTPSECTKIISEDFSGNLKFVDINCAVVTPNAPAIGYQPPQIAGDLKAVTDGIGTGNINVAILNPSEIKEGANYNIAFESTGDFPAYQTTKYRIIRNFESVVDTIETQDSSGIGLGRFSQPFDGMTIEVINNKNVQIVDSLTGWLIGNSNLTMNVTPDASAPAKNVKWPANYEIKFYADQQTTTPFFKIPANFLVFNTTTGDTVDAEIFDKDASKDLSLGDDIVIIEYVNNDFRLTWRITYYQPGGIGYQPRHPQPGDVFQIITTKPFKQGDYFSFNTSASSVDNKKAESSLNKISVVPNPYVAAASWEKRNLNQTGRGERRIDFINLPSTCSIRIYTVAGQLVKALYKDDAPTDGTISWDLVSDDGMDVSYGLYIFHVEAPNVGSHIGRFAIIK</sequence>
<accession>A0A0W8G271</accession>